<comment type="catalytic activity">
    <reaction evidence="7">
        <text>(S)-lactate + O2 = pyruvate + H2O2</text>
        <dbReference type="Rhea" id="RHEA:55868"/>
        <dbReference type="ChEBI" id="CHEBI:15361"/>
        <dbReference type="ChEBI" id="CHEBI:15379"/>
        <dbReference type="ChEBI" id="CHEBI:16240"/>
        <dbReference type="ChEBI" id="CHEBI:16651"/>
    </reaction>
    <physiologicalReaction direction="left-to-right" evidence="7">
        <dbReference type="Rhea" id="RHEA:55869"/>
    </physiologicalReaction>
</comment>
<dbReference type="PANTHER" id="PTHR10578">
    <property type="entry name" value="S -2-HYDROXY-ACID OXIDASE-RELATED"/>
    <property type="match status" value="1"/>
</dbReference>
<evidence type="ECO:0000256" key="2">
    <source>
        <dbReference type="ARBA" id="ARBA00022630"/>
    </source>
</evidence>
<dbReference type="SUPFAM" id="SSF51395">
    <property type="entry name" value="FMN-linked oxidoreductases"/>
    <property type="match status" value="1"/>
</dbReference>
<keyword evidence="4" id="KW-0560">Oxidoreductase</keyword>
<feature type="binding site" evidence="9">
    <location>
        <position position="236"/>
    </location>
    <ligand>
        <name>FMN</name>
        <dbReference type="ChEBI" id="CHEBI:58210"/>
    </ligand>
</feature>
<keyword evidence="2 9" id="KW-0285">Flavoprotein</keyword>
<feature type="binding site" evidence="9">
    <location>
        <begin position="267"/>
        <end position="271"/>
    </location>
    <ligand>
        <name>FMN</name>
        <dbReference type="ChEBI" id="CHEBI:58210"/>
    </ligand>
</feature>
<dbReference type="CDD" id="cd02809">
    <property type="entry name" value="alpha_hydroxyacid_oxid_FMN"/>
    <property type="match status" value="1"/>
</dbReference>
<evidence type="ECO:0000256" key="7">
    <source>
        <dbReference type="ARBA" id="ARBA00048754"/>
    </source>
</evidence>
<dbReference type="Pfam" id="PF01070">
    <property type="entry name" value="FMN_dh"/>
    <property type="match status" value="2"/>
</dbReference>
<dbReference type="InterPro" id="IPR012133">
    <property type="entry name" value="Alpha-hydoxy_acid_DH_FMN"/>
</dbReference>
<reference evidence="11" key="2">
    <citation type="journal article" date="2021" name="PeerJ">
        <title>Extensive microbial diversity within the chicken gut microbiome revealed by metagenomics and culture.</title>
        <authorList>
            <person name="Gilroy R."/>
            <person name="Ravi A."/>
            <person name="Getino M."/>
            <person name="Pursley I."/>
            <person name="Horton D.L."/>
            <person name="Alikhan N.F."/>
            <person name="Baker D."/>
            <person name="Gharbi K."/>
            <person name="Hall N."/>
            <person name="Watson M."/>
            <person name="Adriaenssens E.M."/>
            <person name="Foster-Nyarko E."/>
            <person name="Jarju S."/>
            <person name="Secka A."/>
            <person name="Antonio M."/>
            <person name="Oren A."/>
            <person name="Chaudhuri R.R."/>
            <person name="La Ragione R."/>
            <person name="Hildebrand F."/>
            <person name="Pallen M.J."/>
        </authorList>
    </citation>
    <scope>NUCLEOTIDE SEQUENCE</scope>
    <source>
        <strain evidence="11">ChiHecec3B27-6122</strain>
    </source>
</reference>
<comment type="similarity">
    <text evidence="5">Belongs to the FMN-dependent alpha-hydroxy acid dehydrogenase family.</text>
</comment>
<dbReference type="GO" id="GO:0010181">
    <property type="term" value="F:FMN binding"/>
    <property type="evidence" value="ECO:0007669"/>
    <property type="project" value="InterPro"/>
</dbReference>
<accession>A0A9D1G5Z5</accession>
<evidence type="ECO:0000256" key="8">
    <source>
        <dbReference type="PIRSR" id="PIRSR000138-1"/>
    </source>
</evidence>
<evidence type="ECO:0000256" key="4">
    <source>
        <dbReference type="ARBA" id="ARBA00023002"/>
    </source>
</evidence>
<reference evidence="11" key="1">
    <citation type="submission" date="2020-10" db="EMBL/GenBank/DDBJ databases">
        <authorList>
            <person name="Gilroy R."/>
        </authorList>
    </citation>
    <scope>NUCLEOTIDE SEQUENCE</scope>
    <source>
        <strain evidence="11">ChiHecec3B27-6122</strain>
    </source>
</reference>
<feature type="binding site" evidence="9">
    <location>
        <position position="212"/>
    </location>
    <ligand>
        <name>FMN</name>
        <dbReference type="ChEBI" id="CHEBI:58210"/>
    </ligand>
</feature>
<sequence length="340" mass="35382">MDYKEVLEKARGNIGPYCKACPVCNGKACGNSMPGPGSKGPGNGAARNYDAWQRIFVNMDTICSNAAPDTSFKLFGHEFGLPVFTAPIGALPMHYSDAYDDFAYNDILIPTAVECGSASFTGDGVDPEIMKRAAAAMAKVGGIGVPTIKPWNNEAVFEKLDILNELGIFAAAMDIDGAGLPFLKAMNPNAGSKPVADLKAVIDYAKMPFIIKGVMTVAGAEKAVEAGAAGIVVSNHGGRVLGQTRASADVLPDIAKAVGGKCVIFVDGGIRTGVDVFKALALGADAVLIGRPFVPAVYGGEAEGAKLLFAKLKAELVDTMTMCGAHTLNEITAEKVYIDK</sequence>
<feature type="binding site" evidence="9">
    <location>
        <position position="234"/>
    </location>
    <ligand>
        <name>FMN</name>
        <dbReference type="ChEBI" id="CHEBI:58210"/>
    </ligand>
</feature>
<gene>
    <name evidence="11" type="ORF">IAD42_07605</name>
</gene>
<evidence type="ECO:0000256" key="6">
    <source>
        <dbReference type="ARBA" id="ARBA00029513"/>
    </source>
</evidence>
<dbReference type="PROSITE" id="PS51349">
    <property type="entry name" value="FMN_HYDROXY_ACID_DH_2"/>
    <property type="match status" value="1"/>
</dbReference>
<evidence type="ECO:0000256" key="5">
    <source>
        <dbReference type="ARBA" id="ARBA00024042"/>
    </source>
</evidence>
<dbReference type="Proteomes" id="UP000886876">
    <property type="component" value="Unassembled WGS sequence"/>
</dbReference>
<dbReference type="PANTHER" id="PTHR10578:SF107">
    <property type="entry name" value="2-HYDROXYACID OXIDASE 1"/>
    <property type="match status" value="1"/>
</dbReference>
<dbReference type="Gene3D" id="3.20.20.70">
    <property type="entry name" value="Aldolase class I"/>
    <property type="match status" value="1"/>
</dbReference>
<proteinExistence type="inferred from homology"/>
<evidence type="ECO:0000313" key="11">
    <source>
        <dbReference type="EMBL" id="HIS97821.1"/>
    </source>
</evidence>
<feature type="domain" description="FMN hydroxy acid dehydrogenase" evidence="10">
    <location>
        <begin position="1"/>
        <end position="340"/>
    </location>
</feature>
<evidence type="ECO:0000313" key="12">
    <source>
        <dbReference type="Proteomes" id="UP000886876"/>
    </source>
</evidence>
<comment type="caution">
    <text evidence="11">The sequence shown here is derived from an EMBL/GenBank/DDBJ whole genome shotgun (WGS) entry which is preliminary data.</text>
</comment>
<protein>
    <recommendedName>
        <fullName evidence="6">L-lactate oxidase</fullName>
    </recommendedName>
</protein>
<dbReference type="AlphaFoldDB" id="A0A9D1G5Z5"/>
<evidence type="ECO:0000256" key="9">
    <source>
        <dbReference type="PIRSR" id="PIRSR000138-2"/>
    </source>
</evidence>
<feature type="active site" description="Proton acceptor" evidence="8">
    <location>
        <position position="236"/>
    </location>
</feature>
<dbReference type="InterPro" id="IPR037396">
    <property type="entry name" value="FMN_HAD"/>
</dbReference>
<comment type="cofactor">
    <cofactor evidence="1">
        <name>FMN</name>
        <dbReference type="ChEBI" id="CHEBI:58210"/>
    </cofactor>
</comment>
<evidence type="ECO:0000256" key="3">
    <source>
        <dbReference type="ARBA" id="ARBA00022643"/>
    </source>
</evidence>
<feature type="binding site" evidence="9">
    <location>
        <position position="239"/>
    </location>
    <ligand>
        <name>glyoxylate</name>
        <dbReference type="ChEBI" id="CHEBI:36655"/>
    </ligand>
</feature>
<dbReference type="PIRSF" id="PIRSF000138">
    <property type="entry name" value="Al-hdrx_acd_dh"/>
    <property type="match status" value="1"/>
</dbReference>
<dbReference type="EMBL" id="DVJS01000189">
    <property type="protein sequence ID" value="HIS97821.1"/>
    <property type="molecule type" value="Genomic_DNA"/>
</dbReference>
<keyword evidence="3 9" id="KW-0288">FMN</keyword>
<dbReference type="InterPro" id="IPR000262">
    <property type="entry name" value="FMN-dep_DH"/>
</dbReference>
<organism evidence="11 12">
    <name type="scientific">Candidatus Scatomorpha pullistercoris</name>
    <dbReference type="NCBI Taxonomy" id="2840929"/>
    <lineage>
        <taxon>Bacteria</taxon>
        <taxon>Bacillati</taxon>
        <taxon>Bacillota</taxon>
        <taxon>Clostridia</taxon>
        <taxon>Eubacteriales</taxon>
        <taxon>Candidatus Scatomorpha</taxon>
    </lineage>
</organism>
<evidence type="ECO:0000256" key="1">
    <source>
        <dbReference type="ARBA" id="ARBA00001917"/>
    </source>
</evidence>
<dbReference type="InterPro" id="IPR013785">
    <property type="entry name" value="Aldolase_TIM"/>
</dbReference>
<dbReference type="GO" id="GO:0016491">
    <property type="term" value="F:oxidoreductase activity"/>
    <property type="evidence" value="ECO:0007669"/>
    <property type="project" value="UniProtKB-KW"/>
</dbReference>
<feature type="binding site" evidence="9">
    <location>
        <begin position="290"/>
        <end position="291"/>
    </location>
    <ligand>
        <name>FMN</name>
        <dbReference type="ChEBI" id="CHEBI:58210"/>
    </ligand>
</feature>
<name>A0A9D1G5Z5_9FIRM</name>
<evidence type="ECO:0000259" key="10">
    <source>
        <dbReference type="PROSITE" id="PS51349"/>
    </source>
</evidence>